<feature type="region of interest" description="Disordered" evidence="1">
    <location>
        <begin position="1"/>
        <end position="33"/>
    </location>
</feature>
<name>A0AAN7KSH5_TRANT</name>
<comment type="caution">
    <text evidence="2">The sequence shown here is derived from an EMBL/GenBank/DDBJ whole genome shotgun (WGS) entry which is preliminary data.</text>
</comment>
<evidence type="ECO:0000313" key="2">
    <source>
        <dbReference type="EMBL" id="KAK4772316.1"/>
    </source>
</evidence>
<accession>A0AAN7KSH5</accession>
<organism evidence="2 3">
    <name type="scientific">Trapa natans</name>
    <name type="common">Water chestnut</name>
    <dbReference type="NCBI Taxonomy" id="22666"/>
    <lineage>
        <taxon>Eukaryota</taxon>
        <taxon>Viridiplantae</taxon>
        <taxon>Streptophyta</taxon>
        <taxon>Embryophyta</taxon>
        <taxon>Tracheophyta</taxon>
        <taxon>Spermatophyta</taxon>
        <taxon>Magnoliopsida</taxon>
        <taxon>eudicotyledons</taxon>
        <taxon>Gunneridae</taxon>
        <taxon>Pentapetalae</taxon>
        <taxon>rosids</taxon>
        <taxon>malvids</taxon>
        <taxon>Myrtales</taxon>
        <taxon>Lythraceae</taxon>
        <taxon>Trapa</taxon>
    </lineage>
</organism>
<evidence type="ECO:0000313" key="3">
    <source>
        <dbReference type="Proteomes" id="UP001346149"/>
    </source>
</evidence>
<keyword evidence="3" id="KW-1185">Reference proteome</keyword>
<sequence length="132" mass="14845">MSRKVAKGLIKADKATGSKGDREKDKKRPISRSSRAGFQVSLTNIFYTAHFLLPLPATSNFECLLEIAGEISCQSLNRVDCTISEFVEREKSSLLEINSISCSLNWQVLVIPWSKPRLIIIPFTSYQTQMGY</sequence>
<dbReference type="EMBL" id="JAXQNO010000020">
    <property type="protein sequence ID" value="KAK4772316.1"/>
    <property type="molecule type" value="Genomic_DNA"/>
</dbReference>
<dbReference type="AlphaFoldDB" id="A0AAN7KSH5"/>
<feature type="compositionally biased region" description="Basic and acidic residues" evidence="1">
    <location>
        <begin position="10"/>
        <end position="28"/>
    </location>
</feature>
<evidence type="ECO:0000256" key="1">
    <source>
        <dbReference type="SAM" id="MobiDB-lite"/>
    </source>
</evidence>
<gene>
    <name evidence="2" type="ORF">SAY86_014091</name>
</gene>
<reference evidence="2 3" key="1">
    <citation type="journal article" date="2023" name="Hortic Res">
        <title>Pangenome of water caltrop reveals structural variations and asymmetric subgenome divergence after allopolyploidization.</title>
        <authorList>
            <person name="Zhang X."/>
            <person name="Chen Y."/>
            <person name="Wang L."/>
            <person name="Yuan Y."/>
            <person name="Fang M."/>
            <person name="Shi L."/>
            <person name="Lu R."/>
            <person name="Comes H.P."/>
            <person name="Ma Y."/>
            <person name="Chen Y."/>
            <person name="Huang G."/>
            <person name="Zhou Y."/>
            <person name="Zheng Z."/>
            <person name="Qiu Y."/>
        </authorList>
    </citation>
    <scope>NUCLEOTIDE SEQUENCE [LARGE SCALE GENOMIC DNA]</scope>
    <source>
        <strain evidence="2">F231</strain>
    </source>
</reference>
<dbReference type="Proteomes" id="UP001346149">
    <property type="component" value="Unassembled WGS sequence"/>
</dbReference>
<proteinExistence type="predicted"/>
<protein>
    <submittedName>
        <fullName evidence="2">Uncharacterized protein</fullName>
    </submittedName>
</protein>